<dbReference type="AlphaFoldDB" id="A0A178Z275"/>
<proteinExistence type="predicted"/>
<dbReference type="OrthoDB" id="27214at2759"/>
<evidence type="ECO:0000313" key="2">
    <source>
        <dbReference type="EMBL" id="OAP53892.1"/>
    </source>
</evidence>
<feature type="region of interest" description="Disordered" evidence="1">
    <location>
        <begin position="223"/>
        <end position="247"/>
    </location>
</feature>
<dbReference type="GeneID" id="30016081"/>
<dbReference type="EMBL" id="LVYI01000018">
    <property type="protein sequence ID" value="OAP53892.1"/>
    <property type="molecule type" value="Genomic_DNA"/>
</dbReference>
<protein>
    <submittedName>
        <fullName evidence="2">Uncharacterized protein</fullName>
    </submittedName>
</protein>
<accession>A0A178Z275</accession>
<evidence type="ECO:0000313" key="3">
    <source>
        <dbReference type="Proteomes" id="UP000078343"/>
    </source>
</evidence>
<dbReference type="Proteomes" id="UP000078343">
    <property type="component" value="Unassembled WGS sequence"/>
</dbReference>
<comment type="caution">
    <text evidence="2">The sequence shown here is derived from an EMBL/GenBank/DDBJ whole genome shotgun (WGS) entry which is preliminary data.</text>
</comment>
<name>A0A178Z275_9EURO</name>
<dbReference type="RefSeq" id="XP_018687259.1">
    <property type="nucleotide sequence ID" value="XM_018843418.1"/>
</dbReference>
<sequence>MSIVIGGRPQTGPMQTIGGVRGSRLFEYPHLVKMLEAYQSQTTANPDSADPTEQISAELIAAHYLSLVKDMARVNDLCTIARNLLATTKKAQNLAAEKGFDQQILELINGTGRKRKYDEVDADQLHLDDSTADSSSPGPLLVPPPPPGVVNAHGCDTKIDQASPGTEDVQIGAGHGIVRIRPPLPCVSHPNIDRRSFDGMTASGKQGWFASRQLLDQHRRFKPTPPAPACTSTQSPGWTFARTTSAP</sequence>
<reference evidence="2 3" key="1">
    <citation type="submission" date="2016-04" db="EMBL/GenBank/DDBJ databases">
        <title>Draft genome of Fonsecaea erecta CBS 125763.</title>
        <authorList>
            <person name="Weiss V.A."/>
            <person name="Vicente V.A."/>
            <person name="Raittz R.T."/>
            <person name="Moreno L.F."/>
            <person name="De Souza E.M."/>
            <person name="Pedrosa F.O."/>
            <person name="Steffens M.B."/>
            <person name="Faoro H."/>
            <person name="Tadra-Sfeir M.Z."/>
            <person name="Najafzadeh M.J."/>
            <person name="Felipe M.S."/>
            <person name="Teixeira M."/>
            <person name="Sun J."/>
            <person name="Xi L."/>
            <person name="Gomes R."/>
            <person name="De Azevedo C.M."/>
            <person name="Salgado C.G."/>
            <person name="Da Silva M.B."/>
            <person name="Nascimento M.F."/>
            <person name="Queiroz-Telles F."/>
            <person name="Attili D.S."/>
            <person name="Gorbushina A."/>
        </authorList>
    </citation>
    <scope>NUCLEOTIDE SEQUENCE [LARGE SCALE GENOMIC DNA]</scope>
    <source>
        <strain evidence="2 3">CBS 125763</strain>
    </source>
</reference>
<organism evidence="2 3">
    <name type="scientific">Fonsecaea erecta</name>
    <dbReference type="NCBI Taxonomy" id="1367422"/>
    <lineage>
        <taxon>Eukaryota</taxon>
        <taxon>Fungi</taxon>
        <taxon>Dikarya</taxon>
        <taxon>Ascomycota</taxon>
        <taxon>Pezizomycotina</taxon>
        <taxon>Eurotiomycetes</taxon>
        <taxon>Chaetothyriomycetidae</taxon>
        <taxon>Chaetothyriales</taxon>
        <taxon>Herpotrichiellaceae</taxon>
        <taxon>Fonsecaea</taxon>
    </lineage>
</organism>
<gene>
    <name evidence="2" type="ORF">AYL99_11914</name>
</gene>
<evidence type="ECO:0000256" key="1">
    <source>
        <dbReference type="SAM" id="MobiDB-lite"/>
    </source>
</evidence>
<dbReference type="STRING" id="1367422.A0A178Z275"/>
<feature type="compositionally biased region" description="Polar residues" evidence="1">
    <location>
        <begin position="230"/>
        <end position="247"/>
    </location>
</feature>
<keyword evidence="3" id="KW-1185">Reference proteome</keyword>